<sequence length="52" mass="5858">MTNEEALAYVAVAAYEINLCEEIENLKDSLSCLMDVYTGKEIIEYAKLRGLL</sequence>
<dbReference type="EMBL" id="WKPI01000025">
    <property type="protein sequence ID" value="MSC33986.1"/>
    <property type="molecule type" value="Genomic_DNA"/>
</dbReference>
<reference evidence="3 4" key="1">
    <citation type="journal article" date="2019" name="Nat. Med.">
        <title>A library of human gut bacterial isolates paired with longitudinal multiomics data enables mechanistic microbiome research.</title>
        <authorList>
            <person name="Poyet M."/>
            <person name="Groussin M."/>
            <person name="Gibbons S.M."/>
            <person name="Avila-Pacheco J."/>
            <person name="Jiang X."/>
            <person name="Kearney S.M."/>
            <person name="Perrotta A.R."/>
            <person name="Berdy B."/>
            <person name="Zhao S."/>
            <person name="Lieberman T.D."/>
            <person name="Swanson P.K."/>
            <person name="Smith M."/>
            <person name="Roesemann S."/>
            <person name="Alexander J.E."/>
            <person name="Rich S.A."/>
            <person name="Livny J."/>
            <person name="Vlamakis H."/>
            <person name="Clish C."/>
            <person name="Bullock K."/>
            <person name="Deik A."/>
            <person name="Scott J."/>
            <person name="Pierce K.A."/>
            <person name="Xavier R.J."/>
            <person name="Alm E.J."/>
        </authorList>
    </citation>
    <scope>NUCLEOTIDE SEQUENCE [LARGE SCALE GENOMIC DNA]</scope>
    <source>
        <strain evidence="1 3">BIOML-A4</strain>
        <strain evidence="2 4">BIOML-A5</strain>
    </source>
</reference>
<gene>
    <name evidence="2" type="ORF">GKD88_12735</name>
    <name evidence="1" type="ORF">GKE08_13065</name>
</gene>
<evidence type="ECO:0000313" key="4">
    <source>
        <dbReference type="Proteomes" id="UP000480929"/>
    </source>
</evidence>
<accession>A0A6N7SAE0</accession>
<comment type="caution">
    <text evidence="1">The sequence shown here is derived from an EMBL/GenBank/DDBJ whole genome shotgun (WGS) entry which is preliminary data.</text>
</comment>
<dbReference type="Proteomes" id="UP000480929">
    <property type="component" value="Unassembled WGS sequence"/>
</dbReference>
<dbReference type="RefSeq" id="WP_154239462.1">
    <property type="nucleotide sequence ID" value="NZ_AP031450.1"/>
</dbReference>
<dbReference type="AlphaFoldDB" id="A0A6N7SAE0"/>
<evidence type="ECO:0000313" key="3">
    <source>
        <dbReference type="Proteomes" id="UP000433575"/>
    </source>
</evidence>
<proteinExistence type="predicted"/>
<keyword evidence="4" id="KW-1185">Reference proteome</keyword>
<organism evidence="1 3">
    <name type="scientific">Holdemania massiliensis</name>
    <dbReference type="NCBI Taxonomy" id="1468449"/>
    <lineage>
        <taxon>Bacteria</taxon>
        <taxon>Bacillati</taxon>
        <taxon>Bacillota</taxon>
        <taxon>Erysipelotrichia</taxon>
        <taxon>Erysipelotrichales</taxon>
        <taxon>Erysipelotrichaceae</taxon>
        <taxon>Holdemania</taxon>
    </lineage>
</organism>
<name>A0A6N7SAE0_9FIRM</name>
<evidence type="ECO:0000313" key="1">
    <source>
        <dbReference type="EMBL" id="MSA90256.1"/>
    </source>
</evidence>
<protein>
    <submittedName>
        <fullName evidence="1">Uncharacterized protein</fullName>
    </submittedName>
</protein>
<dbReference type="EMBL" id="WKPJ01000023">
    <property type="protein sequence ID" value="MSA90256.1"/>
    <property type="molecule type" value="Genomic_DNA"/>
</dbReference>
<dbReference type="Proteomes" id="UP000433575">
    <property type="component" value="Unassembled WGS sequence"/>
</dbReference>
<evidence type="ECO:0000313" key="2">
    <source>
        <dbReference type="EMBL" id="MSC33986.1"/>
    </source>
</evidence>